<organism evidence="1 2">
    <name type="scientific">Nonomuraea recticatena</name>
    <dbReference type="NCBI Taxonomy" id="46178"/>
    <lineage>
        <taxon>Bacteria</taxon>
        <taxon>Bacillati</taxon>
        <taxon>Actinomycetota</taxon>
        <taxon>Actinomycetes</taxon>
        <taxon>Streptosporangiales</taxon>
        <taxon>Streptosporangiaceae</taxon>
        <taxon>Nonomuraea</taxon>
    </lineage>
</organism>
<protein>
    <submittedName>
        <fullName evidence="1">Uncharacterized protein</fullName>
    </submittedName>
</protein>
<evidence type="ECO:0000313" key="2">
    <source>
        <dbReference type="Proteomes" id="UP001501666"/>
    </source>
</evidence>
<accession>A0ABP6DZD6</accession>
<name>A0ABP6DZD6_9ACTN</name>
<sequence length="70" mass="7515">MGIPRVPKLVLSTTARAARVSSKPIVMIQACWWGTDPASFRGPNPAYIFVRTWASPADLSGRDGTAARVS</sequence>
<proteinExistence type="predicted"/>
<reference evidence="2" key="1">
    <citation type="journal article" date="2019" name="Int. J. Syst. Evol. Microbiol.">
        <title>The Global Catalogue of Microorganisms (GCM) 10K type strain sequencing project: providing services to taxonomists for standard genome sequencing and annotation.</title>
        <authorList>
            <consortium name="The Broad Institute Genomics Platform"/>
            <consortium name="The Broad Institute Genome Sequencing Center for Infectious Disease"/>
            <person name="Wu L."/>
            <person name="Ma J."/>
        </authorList>
    </citation>
    <scope>NUCLEOTIDE SEQUENCE [LARGE SCALE GENOMIC DNA]</scope>
    <source>
        <strain evidence="2">JCM 6835</strain>
    </source>
</reference>
<gene>
    <name evidence="1" type="ORF">GCM10010412_026390</name>
</gene>
<dbReference type="EMBL" id="BAAATE010000005">
    <property type="protein sequence ID" value="GAA2656402.1"/>
    <property type="molecule type" value="Genomic_DNA"/>
</dbReference>
<evidence type="ECO:0000313" key="1">
    <source>
        <dbReference type="EMBL" id="GAA2656402.1"/>
    </source>
</evidence>
<dbReference type="Proteomes" id="UP001501666">
    <property type="component" value="Unassembled WGS sequence"/>
</dbReference>
<comment type="caution">
    <text evidence="1">The sequence shown here is derived from an EMBL/GenBank/DDBJ whole genome shotgun (WGS) entry which is preliminary data.</text>
</comment>
<keyword evidence="2" id="KW-1185">Reference proteome</keyword>